<evidence type="ECO:0000313" key="3">
    <source>
        <dbReference type="EMBL" id="CBL04538.1"/>
    </source>
</evidence>
<dbReference type="EMBL" id="FP929047">
    <property type="protein sequence ID" value="CBL04538.1"/>
    <property type="molecule type" value="Genomic_DNA"/>
</dbReference>
<evidence type="ECO:0000256" key="1">
    <source>
        <dbReference type="SAM" id="Phobius"/>
    </source>
</evidence>
<evidence type="ECO:0008006" key="5">
    <source>
        <dbReference type="Google" id="ProtNLM"/>
    </source>
</evidence>
<feature type="signal peptide" evidence="2">
    <location>
        <begin position="1"/>
        <end position="25"/>
    </location>
</feature>
<name>D6E9Z1_9ACTN</name>
<sequence length="97" mass="9878">MYKLKSRKFWVAVAAALASIGGSIAGIATDNTALVTTGLVCTMLSAAIYAAAEAYVDGKSAASNMTYTTKQVTATSTDKATVQAALAPAQDAQQKEA</sequence>
<dbReference type="HOGENOM" id="CLU_2342794_0_0_11"/>
<organism evidence="3 4">
    <name type="scientific">Gordonibacter pamelaeae 7-10-1-b</name>
    <dbReference type="NCBI Taxonomy" id="657308"/>
    <lineage>
        <taxon>Bacteria</taxon>
        <taxon>Bacillati</taxon>
        <taxon>Actinomycetota</taxon>
        <taxon>Coriobacteriia</taxon>
        <taxon>Eggerthellales</taxon>
        <taxon>Eggerthellaceae</taxon>
        <taxon>Gordonibacter</taxon>
    </lineage>
</organism>
<reference evidence="3 4" key="2">
    <citation type="submission" date="2010-03" db="EMBL/GenBank/DDBJ databases">
        <authorList>
            <person name="Pajon A."/>
        </authorList>
    </citation>
    <scope>NUCLEOTIDE SEQUENCE [LARGE SCALE GENOMIC DNA]</scope>
    <source>
        <strain evidence="4">7-10-1-b</strain>
    </source>
</reference>
<keyword evidence="1" id="KW-0812">Transmembrane</keyword>
<keyword evidence="1" id="KW-0472">Membrane</keyword>
<dbReference type="AlphaFoldDB" id="D6E9Z1"/>
<dbReference type="RefSeq" id="WP_015539882.1">
    <property type="nucleotide sequence ID" value="NC_021021.1"/>
</dbReference>
<dbReference type="Proteomes" id="UP000008805">
    <property type="component" value="Chromosome"/>
</dbReference>
<feature type="chain" id="PRO_5038660141" description="Holin" evidence="2">
    <location>
        <begin position="26"/>
        <end position="97"/>
    </location>
</feature>
<keyword evidence="1" id="KW-1133">Transmembrane helix</keyword>
<keyword evidence="4" id="KW-1185">Reference proteome</keyword>
<feature type="transmembrane region" description="Helical" evidence="1">
    <location>
        <begin position="35"/>
        <end position="56"/>
    </location>
</feature>
<protein>
    <recommendedName>
        <fullName evidence="5">Holin</fullName>
    </recommendedName>
</protein>
<evidence type="ECO:0000313" key="4">
    <source>
        <dbReference type="Proteomes" id="UP000008805"/>
    </source>
</evidence>
<dbReference type="BioCyc" id="GPAM657308:GPA_RS10760-MONOMER"/>
<reference evidence="3 4" key="1">
    <citation type="submission" date="2010-03" db="EMBL/GenBank/DDBJ databases">
        <title>The genome sequence of Gordonibacter pamelaeae 7-10-1-bT.</title>
        <authorList>
            <consortium name="metaHIT consortium -- http://www.metahit.eu/"/>
            <person name="Pajon A."/>
            <person name="Turner K."/>
            <person name="Parkhill J."/>
            <person name="Timmis K."/>
            <person name="Oxley A."/>
            <person name="Wurdemann D."/>
        </authorList>
    </citation>
    <scope>NUCLEOTIDE SEQUENCE [LARGE SCALE GENOMIC DNA]</scope>
    <source>
        <strain evidence="4">7-10-1-b</strain>
    </source>
</reference>
<evidence type="ECO:0000256" key="2">
    <source>
        <dbReference type="SAM" id="SignalP"/>
    </source>
</evidence>
<keyword evidence="2" id="KW-0732">Signal</keyword>
<proteinExistence type="predicted"/>
<gene>
    <name evidence="3" type="ORF">GPA_23090</name>
</gene>
<dbReference type="KEGG" id="gpa:GPA_23090"/>
<accession>D6E9Z1</accession>